<dbReference type="AlphaFoldDB" id="A0A1I6GRA5"/>
<evidence type="ECO:0000313" key="3">
    <source>
        <dbReference type="Proteomes" id="UP000199424"/>
    </source>
</evidence>
<keyword evidence="1" id="KW-1133">Transmembrane helix</keyword>
<keyword evidence="1" id="KW-0812">Transmembrane</keyword>
<feature type="transmembrane region" description="Helical" evidence="1">
    <location>
        <begin position="166"/>
        <end position="191"/>
    </location>
</feature>
<gene>
    <name evidence="2" type="ORF">SAMN04488070_1122</name>
</gene>
<feature type="transmembrane region" description="Helical" evidence="1">
    <location>
        <begin position="197"/>
        <end position="216"/>
    </location>
</feature>
<evidence type="ECO:0000313" key="2">
    <source>
        <dbReference type="EMBL" id="SFR44783.1"/>
    </source>
</evidence>
<proteinExistence type="predicted"/>
<dbReference type="Proteomes" id="UP000199424">
    <property type="component" value="Unassembled WGS sequence"/>
</dbReference>
<evidence type="ECO:0000256" key="1">
    <source>
        <dbReference type="SAM" id="Phobius"/>
    </source>
</evidence>
<protein>
    <submittedName>
        <fullName evidence="2">Uncharacterized protein</fullName>
    </submittedName>
</protein>
<keyword evidence="1" id="KW-0472">Membrane</keyword>
<name>A0A1I6GRA5_9GAMM</name>
<keyword evidence="3" id="KW-1185">Reference proteome</keyword>
<dbReference type="RefSeq" id="WP_092856148.1">
    <property type="nucleotide sequence ID" value="NZ_FOYU01000001.1"/>
</dbReference>
<reference evidence="3" key="1">
    <citation type="submission" date="2016-10" db="EMBL/GenBank/DDBJ databases">
        <authorList>
            <person name="Varghese N."/>
            <person name="Submissions S."/>
        </authorList>
    </citation>
    <scope>NUCLEOTIDE SEQUENCE [LARGE SCALE GENOMIC DNA]</scope>
    <source>
        <strain evidence="3">CGMCC 1.7285</strain>
    </source>
</reference>
<dbReference type="EMBL" id="FOYU01000001">
    <property type="protein sequence ID" value="SFR44783.1"/>
    <property type="molecule type" value="Genomic_DNA"/>
</dbReference>
<organism evidence="2 3">
    <name type="scientific">Pseudidiomarina maritima</name>
    <dbReference type="NCBI Taxonomy" id="519453"/>
    <lineage>
        <taxon>Bacteria</taxon>
        <taxon>Pseudomonadati</taxon>
        <taxon>Pseudomonadota</taxon>
        <taxon>Gammaproteobacteria</taxon>
        <taxon>Alteromonadales</taxon>
        <taxon>Idiomarinaceae</taxon>
        <taxon>Pseudidiomarina</taxon>
    </lineage>
</organism>
<accession>A0A1I6GRA5</accession>
<sequence>MDSDKQRLVEAARCGLKWLEIQAKRKGASQRKHKILDKVCTAIINSDGTVSSFIAKEIYDSEKDHDSGSQANKIFSEFGDILESWAESFNEVAIDNGFKFYLTGKVSKPETVRVLEIDALEVDSTATVAKDKIPKGHIRYSIWERKALPRWQQRLLHRDMGLGTNFLLTTLFLVAPTAIVLFTVYFALGVIYQPSVWLISVFIGLLWTEFLFLKWLNEIWHLYDRKIMILPMILTPPEQPPTALVMRRVKDKRWPVIHAIATSADCLFCDGTVYLREDTHSRYRVIGACNRHPTEHRFTFDHTNNLGRALED</sequence>